<proteinExistence type="predicted"/>
<dbReference type="SUPFAM" id="SSF56784">
    <property type="entry name" value="HAD-like"/>
    <property type="match status" value="1"/>
</dbReference>
<dbReference type="InterPro" id="IPR006357">
    <property type="entry name" value="HAD-SF_hydro_IIA"/>
</dbReference>
<gene>
    <name evidence="1" type="ORF">QCA50_011682</name>
</gene>
<comment type="caution">
    <text evidence="1">The sequence shown here is derived from an EMBL/GenBank/DDBJ whole genome shotgun (WGS) entry which is preliminary data.</text>
</comment>
<dbReference type="Pfam" id="PF13242">
    <property type="entry name" value="Hydrolase_like"/>
    <property type="match status" value="1"/>
</dbReference>
<dbReference type="GO" id="GO:0046474">
    <property type="term" value="P:glycerophospholipid biosynthetic process"/>
    <property type="evidence" value="ECO:0007669"/>
    <property type="project" value="TreeGrafter"/>
</dbReference>
<keyword evidence="2" id="KW-1185">Reference proteome</keyword>
<dbReference type="PANTHER" id="PTHR14269:SF4">
    <property type="entry name" value="CAT EYE SYNDROME CRITICAL REGION PROTEIN 5"/>
    <property type="match status" value="1"/>
</dbReference>
<accession>A0AAW0G0V0</accession>
<dbReference type="InterPro" id="IPR050324">
    <property type="entry name" value="CDP-alcohol_PTase-I"/>
</dbReference>
<evidence type="ECO:0000313" key="2">
    <source>
        <dbReference type="Proteomes" id="UP001385951"/>
    </source>
</evidence>
<dbReference type="NCBIfam" id="TIGR01460">
    <property type="entry name" value="HAD-SF-IIA"/>
    <property type="match status" value="1"/>
</dbReference>
<organism evidence="1 2">
    <name type="scientific">Cerrena zonata</name>
    <dbReference type="NCBI Taxonomy" id="2478898"/>
    <lineage>
        <taxon>Eukaryota</taxon>
        <taxon>Fungi</taxon>
        <taxon>Dikarya</taxon>
        <taxon>Basidiomycota</taxon>
        <taxon>Agaricomycotina</taxon>
        <taxon>Agaricomycetes</taxon>
        <taxon>Polyporales</taxon>
        <taxon>Cerrenaceae</taxon>
        <taxon>Cerrena</taxon>
    </lineage>
</organism>
<evidence type="ECO:0008006" key="3">
    <source>
        <dbReference type="Google" id="ProtNLM"/>
    </source>
</evidence>
<dbReference type="Gene3D" id="3.40.50.1000">
    <property type="entry name" value="HAD superfamily/HAD-like"/>
    <property type="match status" value="2"/>
</dbReference>
<evidence type="ECO:0000313" key="1">
    <source>
        <dbReference type="EMBL" id="KAK7685319.1"/>
    </source>
</evidence>
<dbReference type="InterPro" id="IPR006353">
    <property type="entry name" value="HAD-SF_hydro_IIA_CECR5"/>
</dbReference>
<dbReference type="Pfam" id="PF13344">
    <property type="entry name" value="Hydrolase_6"/>
    <property type="match status" value="1"/>
</dbReference>
<dbReference type="InterPro" id="IPR023214">
    <property type="entry name" value="HAD_sf"/>
</dbReference>
<dbReference type="AlphaFoldDB" id="A0AAW0G0V0"/>
<dbReference type="GO" id="GO:0005739">
    <property type="term" value="C:mitochondrion"/>
    <property type="evidence" value="ECO:0007669"/>
    <property type="project" value="TreeGrafter"/>
</dbReference>
<dbReference type="PANTHER" id="PTHR14269">
    <property type="entry name" value="CDP-DIACYLGLYCEROL--GLYCEROL-3-PHOSPHATE 3-PHOSPHATIDYLTRANSFERASE-RELATED"/>
    <property type="match status" value="1"/>
</dbReference>
<reference evidence="1 2" key="1">
    <citation type="submission" date="2022-09" db="EMBL/GenBank/DDBJ databases">
        <authorList>
            <person name="Palmer J.M."/>
        </authorList>
    </citation>
    <scope>NUCLEOTIDE SEQUENCE [LARGE SCALE GENOMIC DNA]</scope>
    <source>
        <strain evidence="1 2">DSM 7382</strain>
    </source>
</reference>
<dbReference type="NCBIfam" id="TIGR01456">
    <property type="entry name" value="CECR5"/>
    <property type="match status" value="1"/>
</dbReference>
<dbReference type="InterPro" id="IPR036412">
    <property type="entry name" value="HAD-like_sf"/>
</dbReference>
<protein>
    <recommendedName>
        <fullName evidence="3">HAD hydrolase</fullName>
    </recommendedName>
</protein>
<dbReference type="EMBL" id="JASBNA010000021">
    <property type="protein sequence ID" value="KAK7685319.1"/>
    <property type="molecule type" value="Genomic_DNA"/>
</dbReference>
<name>A0AAW0G0V0_9APHY</name>
<dbReference type="Proteomes" id="UP001385951">
    <property type="component" value="Unassembled WGS sequence"/>
</dbReference>
<sequence>MSTLRFSSLRPLILDRIGSSACHPRFLNFSRWIRTSSHKSSPLAFAFDIDGVLIRGPDALPSAKRALTLLDGHNRFGVKIPYILLTNGGGVGEHERCRKLTKLLDVNIEPSQYIQAHTVLKSVVQKYADEPVLVLGGIGDTVRKVAEGYGFKKAYTTLDVLAWDPAVWPLHKLTDAELARTKTVDFSKTPIKAIFVFHDPRNWALDIQVACDVIMSSGIIGGPYQSPSNYGSSTGVDLVFCNPDLIWRSDFDRPRLGQGAFRDAFQAVFKSLTGTTYPHVQYGKPTKPTYDFAANVLKDRLVEIHNGQITNAPAPHVYMVGDNPESDIAGANAAGWNSVLVRTGVYDPSQGPPTHIPTREVEDVEEAVRWAIDNEFEKMGKL</sequence>